<dbReference type="Proteomes" id="UP000811844">
    <property type="component" value="Unassembled WGS sequence"/>
</dbReference>
<evidence type="ECO:0000256" key="8">
    <source>
        <dbReference type="ARBA" id="ARBA00023306"/>
    </source>
</evidence>
<dbReference type="InterPro" id="IPR001764">
    <property type="entry name" value="Glyco_hydro_3_N"/>
</dbReference>
<keyword evidence="5 10" id="KW-0133">Cell shape</keyword>
<dbReference type="InterPro" id="IPR019800">
    <property type="entry name" value="Glyco_hydro_3_AS"/>
</dbReference>
<evidence type="ECO:0000256" key="5">
    <source>
        <dbReference type="ARBA" id="ARBA00022960"/>
    </source>
</evidence>
<keyword evidence="7 10" id="KW-0326">Glycosidase</keyword>
<proteinExistence type="inferred from homology"/>
<evidence type="ECO:0000256" key="6">
    <source>
        <dbReference type="ARBA" id="ARBA00022984"/>
    </source>
</evidence>
<dbReference type="Gene3D" id="3.20.20.300">
    <property type="entry name" value="Glycoside hydrolase, family 3, N-terminal domain"/>
    <property type="match status" value="1"/>
</dbReference>
<evidence type="ECO:0000256" key="1">
    <source>
        <dbReference type="ARBA" id="ARBA00001231"/>
    </source>
</evidence>
<feature type="domain" description="Glycoside hydrolase family 3 N-terminal" evidence="11">
    <location>
        <begin position="12"/>
        <end position="298"/>
    </location>
</feature>
<dbReference type="PROSITE" id="PS00775">
    <property type="entry name" value="GLYCOSYL_HYDROL_F3"/>
    <property type="match status" value="1"/>
</dbReference>
<dbReference type="Pfam" id="PF00933">
    <property type="entry name" value="Glyco_hydro_3"/>
    <property type="match status" value="1"/>
</dbReference>
<evidence type="ECO:0000256" key="7">
    <source>
        <dbReference type="ARBA" id="ARBA00023295"/>
    </source>
</evidence>
<dbReference type="RefSeq" id="WP_153663064.1">
    <property type="nucleotide sequence ID" value="NZ_JAAIKR010000002.1"/>
</dbReference>
<comment type="subcellular location">
    <subcellularLocation>
        <location evidence="10">Cytoplasm</location>
    </subcellularLocation>
</comment>
<dbReference type="PANTHER" id="PTHR30480">
    <property type="entry name" value="BETA-HEXOSAMINIDASE-RELATED"/>
    <property type="match status" value="1"/>
</dbReference>
<name>A0ABS5HYZ2_9GAMM</name>
<evidence type="ECO:0000259" key="11">
    <source>
        <dbReference type="Pfam" id="PF00933"/>
    </source>
</evidence>
<gene>
    <name evidence="10 12" type="primary">nagZ</name>
    <name evidence="12" type="ORF">G3R48_03260</name>
</gene>
<evidence type="ECO:0000313" key="13">
    <source>
        <dbReference type="Proteomes" id="UP000811844"/>
    </source>
</evidence>
<dbReference type="PANTHER" id="PTHR30480:SF13">
    <property type="entry name" value="BETA-HEXOSAMINIDASE"/>
    <property type="match status" value="1"/>
</dbReference>
<feature type="active site" description="Nucleophile" evidence="10">
    <location>
        <position position="249"/>
    </location>
</feature>
<dbReference type="HAMAP" id="MF_00364">
    <property type="entry name" value="NagZ"/>
    <property type="match status" value="1"/>
</dbReference>
<dbReference type="EC" id="3.2.1.52" evidence="10"/>
<evidence type="ECO:0000256" key="4">
    <source>
        <dbReference type="ARBA" id="ARBA00022801"/>
    </source>
</evidence>
<dbReference type="EMBL" id="JAAIKR010000002">
    <property type="protein sequence ID" value="MBR9727012.1"/>
    <property type="molecule type" value="Genomic_DNA"/>
</dbReference>
<comment type="similarity">
    <text evidence="10">Belongs to the glycosyl hydrolase 3 family. NagZ subfamily.</text>
</comment>
<protein>
    <recommendedName>
        <fullName evidence="10">Beta-hexosaminidase</fullName>
        <ecNumber evidence="10">3.2.1.52</ecNumber>
    </recommendedName>
    <alternativeName>
        <fullName evidence="10">Beta-N-acetylhexosaminidase</fullName>
    </alternativeName>
    <alternativeName>
        <fullName evidence="10">N-acetyl-beta-glucosaminidase</fullName>
    </alternativeName>
</protein>
<feature type="binding site" evidence="10">
    <location>
        <position position="69"/>
    </location>
    <ligand>
        <name>substrate</name>
    </ligand>
</feature>
<keyword evidence="4 10" id="KW-0378">Hydrolase</keyword>
<comment type="catalytic activity">
    <reaction evidence="1 10">
        <text>Hydrolysis of terminal non-reducing N-acetyl-D-hexosamine residues in N-acetyl-beta-D-hexosaminides.</text>
        <dbReference type="EC" id="3.2.1.52"/>
    </reaction>
</comment>
<dbReference type="GO" id="GO:0004563">
    <property type="term" value="F:beta-N-acetylhexosaminidase activity"/>
    <property type="evidence" value="ECO:0007669"/>
    <property type="project" value="UniProtKB-EC"/>
</dbReference>
<keyword evidence="2 10" id="KW-0963">Cytoplasm</keyword>
<keyword evidence="3 10" id="KW-0132">Cell division</keyword>
<feature type="binding site" evidence="10">
    <location>
        <position position="61"/>
    </location>
    <ligand>
        <name>substrate</name>
    </ligand>
</feature>
<dbReference type="InterPro" id="IPR017853">
    <property type="entry name" value="GH"/>
</dbReference>
<dbReference type="NCBIfam" id="NF003740">
    <property type="entry name" value="PRK05337.1"/>
    <property type="match status" value="1"/>
</dbReference>
<organism evidence="12 13">
    <name type="scientific">Shewanella intestini</name>
    <dbReference type="NCBI Taxonomy" id="2017544"/>
    <lineage>
        <taxon>Bacteria</taxon>
        <taxon>Pseudomonadati</taxon>
        <taxon>Pseudomonadota</taxon>
        <taxon>Gammaproteobacteria</taxon>
        <taxon>Alteromonadales</taxon>
        <taxon>Shewanellaceae</taxon>
        <taxon>Shewanella</taxon>
    </lineage>
</organism>
<dbReference type="InterPro" id="IPR022956">
    <property type="entry name" value="Beta_hexosaminidase_bac"/>
</dbReference>
<evidence type="ECO:0000313" key="12">
    <source>
        <dbReference type="EMBL" id="MBR9727012.1"/>
    </source>
</evidence>
<dbReference type="InterPro" id="IPR050226">
    <property type="entry name" value="NagZ_Beta-hexosaminidase"/>
</dbReference>
<keyword evidence="13" id="KW-1185">Reference proteome</keyword>
<reference evidence="12 13" key="1">
    <citation type="submission" date="2020-02" db="EMBL/GenBank/DDBJ databases">
        <title>Shewanella WXL01 sp. nov., a marine bacterium isolated from green algae in Luhuitou Fringing Reef (Northern South China Sea).</title>
        <authorList>
            <person name="Wang X."/>
        </authorList>
    </citation>
    <scope>NUCLEOTIDE SEQUENCE [LARGE SCALE GENOMIC DNA]</scope>
    <source>
        <strain evidence="12 13">MCCC 1A01895</strain>
    </source>
</reference>
<feature type="site" description="Important for catalytic activity" evidence="10">
    <location>
        <position position="175"/>
    </location>
</feature>
<keyword evidence="8 10" id="KW-0131">Cell cycle</keyword>
<feature type="active site" description="Proton donor/acceptor" evidence="10">
    <location>
        <position position="177"/>
    </location>
</feature>
<evidence type="ECO:0000256" key="9">
    <source>
        <dbReference type="ARBA" id="ARBA00023316"/>
    </source>
</evidence>
<keyword evidence="9 10" id="KW-0961">Cell wall biogenesis/degradation</keyword>
<comment type="caution">
    <text evidence="12">The sequence shown here is derived from an EMBL/GenBank/DDBJ whole genome shotgun (WGS) entry which is preliminary data.</text>
</comment>
<comment type="function">
    <text evidence="10">Plays a role in peptidoglycan recycling by cleaving the terminal beta-1,4-linked N-acetylglucosamine (GlcNAc) from peptide-linked peptidoglycan fragments, giving rise to free GlcNAc, anhydro-N-acetylmuramic acid and anhydro-N-acetylmuramic acid-linked peptides.</text>
</comment>
<evidence type="ECO:0000256" key="10">
    <source>
        <dbReference type="HAMAP-Rule" id="MF_00364"/>
    </source>
</evidence>
<dbReference type="InterPro" id="IPR036962">
    <property type="entry name" value="Glyco_hydro_3_N_sf"/>
</dbReference>
<evidence type="ECO:0000256" key="3">
    <source>
        <dbReference type="ARBA" id="ARBA00022618"/>
    </source>
</evidence>
<keyword evidence="6 10" id="KW-0573">Peptidoglycan synthesis</keyword>
<evidence type="ECO:0000256" key="2">
    <source>
        <dbReference type="ARBA" id="ARBA00022490"/>
    </source>
</evidence>
<dbReference type="SUPFAM" id="SSF51445">
    <property type="entry name" value="(Trans)glycosidases"/>
    <property type="match status" value="1"/>
</dbReference>
<feature type="binding site" evidence="10">
    <location>
        <position position="134"/>
    </location>
    <ligand>
        <name>substrate</name>
    </ligand>
</feature>
<accession>A0ABS5HYZ2</accession>
<feature type="binding site" evidence="10">
    <location>
        <begin position="164"/>
        <end position="165"/>
    </location>
    <ligand>
        <name>substrate</name>
    </ligand>
</feature>
<comment type="pathway">
    <text evidence="10">Cell wall biogenesis; peptidoglycan recycling.</text>
</comment>
<sequence>MSYLMMDLAGLTVSDKEAQQLQHPQVGGIILFSRNYQSKSQLIALTAAVRKIRSDLIIAVDHEGGRVQRFVTEFTKIPAMGHILPNANNDINQACEWASELGFVMAIELLACDIDLSFAPVLDINGVSDVIGLRSFSDNPKHISLLADAWIKGMNDAGMSAVGKHFPGHGSVKADSHVAMAVDSRSKQTIFANDLLPFEVLIGQRKLAGVMPAHVVYDQVDPNPAGFSSFWLQDVLRQQLGFDGVIFSDDLGMKGASFAGDYIARAQAALKAGCDMILVCNDPDGVETLLTEFSWPEQAPRQNARLLRADQTQVAWALEQAERWQHGQALANKLGQLSRE</sequence>